<keyword evidence="3" id="KW-0010">Activator</keyword>
<dbReference type="Proteomes" id="UP001305702">
    <property type="component" value="Chromosome"/>
</dbReference>
<evidence type="ECO:0000259" key="5">
    <source>
        <dbReference type="PROSITE" id="PS01124"/>
    </source>
</evidence>
<evidence type="ECO:0000256" key="2">
    <source>
        <dbReference type="ARBA" id="ARBA00023125"/>
    </source>
</evidence>
<feature type="domain" description="HTH araC/xylS-type" evidence="5">
    <location>
        <begin position="168"/>
        <end position="266"/>
    </location>
</feature>
<gene>
    <name evidence="6" type="ORF">MJA45_13450</name>
</gene>
<evidence type="ECO:0000256" key="1">
    <source>
        <dbReference type="ARBA" id="ARBA00023015"/>
    </source>
</evidence>
<dbReference type="InterPro" id="IPR018060">
    <property type="entry name" value="HTH_AraC"/>
</dbReference>
<keyword evidence="4" id="KW-0804">Transcription</keyword>
<dbReference type="Gene3D" id="1.10.10.60">
    <property type="entry name" value="Homeodomain-like"/>
    <property type="match status" value="2"/>
</dbReference>
<keyword evidence="2" id="KW-0238">DNA-binding</keyword>
<dbReference type="PROSITE" id="PS00041">
    <property type="entry name" value="HTH_ARAC_FAMILY_1"/>
    <property type="match status" value="1"/>
</dbReference>
<accession>A0AA96RHF6</accession>
<dbReference type="PRINTS" id="PR00032">
    <property type="entry name" value="HTHARAC"/>
</dbReference>
<dbReference type="Pfam" id="PF12833">
    <property type="entry name" value="HTH_18"/>
    <property type="match status" value="1"/>
</dbReference>
<dbReference type="InterPro" id="IPR003313">
    <property type="entry name" value="AraC-bd"/>
</dbReference>
<dbReference type="InterPro" id="IPR018062">
    <property type="entry name" value="HTH_AraC-typ_CS"/>
</dbReference>
<keyword evidence="7" id="KW-1185">Reference proteome</keyword>
<dbReference type="SUPFAM" id="SSF51215">
    <property type="entry name" value="Regulatory protein AraC"/>
    <property type="match status" value="1"/>
</dbReference>
<evidence type="ECO:0000313" key="7">
    <source>
        <dbReference type="Proteomes" id="UP001305702"/>
    </source>
</evidence>
<dbReference type="InterPro" id="IPR037923">
    <property type="entry name" value="HTH-like"/>
</dbReference>
<evidence type="ECO:0000313" key="6">
    <source>
        <dbReference type="EMBL" id="WNQ13977.1"/>
    </source>
</evidence>
<evidence type="ECO:0000256" key="3">
    <source>
        <dbReference type="ARBA" id="ARBA00023159"/>
    </source>
</evidence>
<dbReference type="InterPro" id="IPR050204">
    <property type="entry name" value="AraC_XylS_family_regulators"/>
</dbReference>
<dbReference type="GO" id="GO:0043565">
    <property type="term" value="F:sequence-specific DNA binding"/>
    <property type="evidence" value="ECO:0007669"/>
    <property type="project" value="InterPro"/>
</dbReference>
<dbReference type="GO" id="GO:0003700">
    <property type="term" value="F:DNA-binding transcription factor activity"/>
    <property type="evidence" value="ECO:0007669"/>
    <property type="project" value="InterPro"/>
</dbReference>
<evidence type="ECO:0000256" key="4">
    <source>
        <dbReference type="ARBA" id="ARBA00023163"/>
    </source>
</evidence>
<dbReference type="SUPFAM" id="SSF46689">
    <property type="entry name" value="Homeodomain-like"/>
    <property type="match status" value="2"/>
</dbReference>
<dbReference type="Pfam" id="PF02311">
    <property type="entry name" value="AraC_binding"/>
    <property type="match status" value="1"/>
</dbReference>
<dbReference type="PANTHER" id="PTHR46796">
    <property type="entry name" value="HTH-TYPE TRANSCRIPTIONAL ACTIVATOR RHAS-RELATED"/>
    <property type="match status" value="1"/>
</dbReference>
<dbReference type="InterPro" id="IPR009057">
    <property type="entry name" value="Homeodomain-like_sf"/>
</dbReference>
<reference evidence="6 7" key="1">
    <citation type="submission" date="2022-02" db="EMBL/GenBank/DDBJ databases">
        <title>Paenibacillus sp. MBLB1776 Whole Genome Shotgun Sequencing.</title>
        <authorList>
            <person name="Hwang C.Y."/>
            <person name="Cho E.-S."/>
            <person name="Seo M.-J."/>
        </authorList>
    </citation>
    <scope>NUCLEOTIDE SEQUENCE [LARGE SCALE GENOMIC DNA]</scope>
    <source>
        <strain evidence="6 7">MBLB1776</strain>
    </source>
</reference>
<dbReference type="RefSeq" id="WP_315607758.1">
    <property type="nucleotide sequence ID" value="NZ_CP130318.1"/>
</dbReference>
<dbReference type="PANTHER" id="PTHR46796:SF6">
    <property type="entry name" value="ARAC SUBFAMILY"/>
    <property type="match status" value="1"/>
</dbReference>
<dbReference type="EMBL" id="CP130318">
    <property type="protein sequence ID" value="WNQ13977.1"/>
    <property type="molecule type" value="Genomic_DNA"/>
</dbReference>
<organism evidence="6 7">
    <name type="scientific">Paenibacillus aurantius</name>
    <dbReference type="NCBI Taxonomy" id="2918900"/>
    <lineage>
        <taxon>Bacteria</taxon>
        <taxon>Bacillati</taxon>
        <taxon>Bacillota</taxon>
        <taxon>Bacilli</taxon>
        <taxon>Bacillales</taxon>
        <taxon>Paenibacillaceae</taxon>
        <taxon>Paenibacillus</taxon>
    </lineage>
</organism>
<protein>
    <submittedName>
        <fullName evidence="6">AraC family transcriptional regulator</fullName>
    </submittedName>
</protein>
<keyword evidence="1" id="KW-0805">Transcription regulation</keyword>
<proteinExistence type="predicted"/>
<dbReference type="SMART" id="SM00342">
    <property type="entry name" value="HTH_ARAC"/>
    <property type="match status" value="1"/>
</dbReference>
<dbReference type="InterPro" id="IPR020449">
    <property type="entry name" value="Tscrpt_reg_AraC-type_HTH"/>
</dbReference>
<dbReference type="AlphaFoldDB" id="A0AA96RHF6"/>
<dbReference type="PROSITE" id="PS01124">
    <property type="entry name" value="HTH_ARAC_FAMILY_2"/>
    <property type="match status" value="1"/>
</dbReference>
<dbReference type="KEGG" id="paun:MJA45_13450"/>
<sequence>MKDRAAEHRLSRLPVTETHAGTVVYSPGGTYGPRVQQDLQLVLLHTGSATIEIDGRRHLLQGGGVALLKPGCQEHFAFSEIGETWHRWIAVTIEREDPAELQSLEGLPFSIPISDQMNTITDMLLTLMNSGSTPADELIKSLGRSAILLYATECERRQTNISKHPAVLQAKDIIHHDYADDLCLEDLAKRVYKTPEHFIRLFRRDEGVTPIQYLWQYRVKQGLALLRNTGLSIGEVADQVGFKTSYHFARTIKRHTGKTPTEYRIASSPVSFTNYRK</sequence>
<name>A0AA96RHF6_9BACL</name>